<feature type="transmembrane region" description="Helical" evidence="8">
    <location>
        <begin position="276"/>
        <end position="298"/>
    </location>
</feature>
<reference evidence="9 10" key="1">
    <citation type="submission" date="2022-10" db="EMBL/GenBank/DDBJ databases">
        <title>Roseococcus glaciei nov., sp. nov., isolated from glacier.</title>
        <authorList>
            <person name="Liu Q."/>
            <person name="Xin Y.-H."/>
        </authorList>
    </citation>
    <scope>NUCLEOTIDE SEQUENCE [LARGE SCALE GENOMIC DNA]</scope>
    <source>
        <strain evidence="9 10">MDT2-1-1</strain>
    </source>
</reference>
<protein>
    <submittedName>
        <fullName evidence="9">AI-2E family transporter</fullName>
    </submittedName>
</protein>
<evidence type="ECO:0000256" key="2">
    <source>
        <dbReference type="ARBA" id="ARBA00009773"/>
    </source>
</evidence>
<feature type="transmembrane region" description="Helical" evidence="8">
    <location>
        <begin position="242"/>
        <end position="264"/>
    </location>
</feature>
<feature type="transmembrane region" description="Helical" evidence="8">
    <location>
        <begin position="318"/>
        <end position="343"/>
    </location>
</feature>
<evidence type="ECO:0000256" key="1">
    <source>
        <dbReference type="ARBA" id="ARBA00004651"/>
    </source>
</evidence>
<evidence type="ECO:0000256" key="3">
    <source>
        <dbReference type="ARBA" id="ARBA00022448"/>
    </source>
</evidence>
<feature type="transmembrane region" description="Helical" evidence="8">
    <location>
        <begin position="160"/>
        <end position="180"/>
    </location>
</feature>
<evidence type="ECO:0000256" key="7">
    <source>
        <dbReference type="ARBA" id="ARBA00023136"/>
    </source>
</evidence>
<feature type="transmembrane region" description="Helical" evidence="8">
    <location>
        <begin position="214"/>
        <end position="236"/>
    </location>
</feature>
<evidence type="ECO:0000256" key="6">
    <source>
        <dbReference type="ARBA" id="ARBA00022989"/>
    </source>
</evidence>
<gene>
    <name evidence="9" type="ORF">OF850_00100</name>
</gene>
<dbReference type="Proteomes" id="UP001526430">
    <property type="component" value="Unassembled WGS sequence"/>
</dbReference>
<keyword evidence="3" id="KW-0813">Transport</keyword>
<proteinExistence type="inferred from homology"/>
<keyword evidence="10" id="KW-1185">Reference proteome</keyword>
<name>A0ABT3NPD7_9PROT</name>
<dbReference type="PANTHER" id="PTHR21716">
    <property type="entry name" value="TRANSMEMBRANE PROTEIN"/>
    <property type="match status" value="1"/>
</dbReference>
<organism evidence="9 10">
    <name type="scientific">Sabulicella glaciei</name>
    <dbReference type="NCBI Taxonomy" id="2984948"/>
    <lineage>
        <taxon>Bacteria</taxon>
        <taxon>Pseudomonadati</taxon>
        <taxon>Pseudomonadota</taxon>
        <taxon>Alphaproteobacteria</taxon>
        <taxon>Acetobacterales</taxon>
        <taxon>Acetobacteraceae</taxon>
        <taxon>Sabulicella</taxon>
    </lineage>
</organism>
<comment type="similarity">
    <text evidence="2">Belongs to the autoinducer-2 exporter (AI-2E) (TC 2.A.86) family.</text>
</comment>
<evidence type="ECO:0000313" key="10">
    <source>
        <dbReference type="Proteomes" id="UP001526430"/>
    </source>
</evidence>
<evidence type="ECO:0000313" key="9">
    <source>
        <dbReference type="EMBL" id="MCW8084018.1"/>
    </source>
</evidence>
<sequence length="595" mass="61516">MLHATRLPAGPTDPLRAAATMAIGAMVVAALYLAQDVLVPLVLAGLLAFVLAPIARLGRRAGLPRGASAVLAALLGFLLLVGIGALLGHEVAILADEAPRYVEPLRRKLGVLAGLGESLRDAEAVLRGTSSEPAPVVAGPEPARAASTPLQLAGAVLGPVLSPLATAGLVALFTVFILLFSDDLRDRAIRLAGARDLPRTMAAMNDAADRLSRLFLAQVVLAVGFGAAVALGLWLLGLPAPLLWGLLVGLMRFVPFIGTPIAVVPPVVLALAVDPGWGMAVSVLALILLGEVFMGQVADPVVLGRRTGLSPISVILSASFWTLLWGPIGLLIATPLTVGLVVLGRHVRQLEFLDVLLGDRPALAAEESFYQRALEGDVDRLVAQARGSLEAEDGHLLGFADSVALRGLALAATDWSREALEGDRVEKLRIATGTLLDELADTPAEEAAPGRPADWAMAGAVLCLPARGVLDDVAARFAALVLSRDGFGAVALGPSALDTANIGQLDAARVRLVCLSVLEEGNSISGVRTSLRRIARHLPEARVVVGVWNAAPGSAMLTALRTDGPADVIVTSLGEALAQVEAYASRAAEGVAERG</sequence>
<feature type="transmembrane region" description="Helical" evidence="8">
    <location>
        <begin position="38"/>
        <end position="55"/>
    </location>
</feature>
<evidence type="ECO:0000256" key="8">
    <source>
        <dbReference type="SAM" id="Phobius"/>
    </source>
</evidence>
<evidence type="ECO:0000256" key="4">
    <source>
        <dbReference type="ARBA" id="ARBA00022475"/>
    </source>
</evidence>
<dbReference type="RefSeq" id="WP_301587626.1">
    <property type="nucleotide sequence ID" value="NZ_JAPFQI010000001.1"/>
</dbReference>
<comment type="caution">
    <text evidence="9">The sequence shown here is derived from an EMBL/GenBank/DDBJ whole genome shotgun (WGS) entry which is preliminary data.</text>
</comment>
<comment type="subcellular location">
    <subcellularLocation>
        <location evidence="1">Cell membrane</location>
        <topology evidence="1">Multi-pass membrane protein</topology>
    </subcellularLocation>
</comment>
<dbReference type="EMBL" id="JAPFQI010000001">
    <property type="protein sequence ID" value="MCW8084018.1"/>
    <property type="molecule type" value="Genomic_DNA"/>
</dbReference>
<dbReference type="InterPro" id="IPR002549">
    <property type="entry name" value="AI-2E-like"/>
</dbReference>
<keyword evidence="4" id="KW-1003">Cell membrane</keyword>
<feature type="transmembrane region" description="Helical" evidence="8">
    <location>
        <begin position="67"/>
        <end position="87"/>
    </location>
</feature>
<keyword evidence="7 8" id="KW-0472">Membrane</keyword>
<dbReference type="Pfam" id="PF01594">
    <property type="entry name" value="AI-2E_transport"/>
    <property type="match status" value="1"/>
</dbReference>
<keyword evidence="5 8" id="KW-0812">Transmembrane</keyword>
<keyword evidence="6 8" id="KW-1133">Transmembrane helix</keyword>
<evidence type="ECO:0000256" key="5">
    <source>
        <dbReference type="ARBA" id="ARBA00022692"/>
    </source>
</evidence>
<accession>A0ABT3NPD7</accession>
<dbReference type="PANTHER" id="PTHR21716:SF53">
    <property type="entry name" value="PERMEASE PERM-RELATED"/>
    <property type="match status" value="1"/>
</dbReference>